<proteinExistence type="predicted"/>
<feature type="transmembrane region" description="Helical" evidence="1">
    <location>
        <begin position="340"/>
        <end position="362"/>
    </location>
</feature>
<comment type="caution">
    <text evidence="2">The sequence shown here is derived from an EMBL/GenBank/DDBJ whole genome shotgun (WGS) entry which is preliminary data.</text>
</comment>
<feature type="transmembrane region" description="Helical" evidence="1">
    <location>
        <begin position="273"/>
        <end position="293"/>
    </location>
</feature>
<sequence>MFLLVYIMNFIQIFQDFLHLLFLEDLDPPGTSSQYRNLDYDDLGRFHQAQKKKTGVLGISAPVALEGMYFPFFAFICLISTWFLTIICGIYFHLDEAQEKINRIKISLEKMNPSKQEVNLDSIDCLLEGSTSPLLPRRRSTSKLNLENLQSLNKSSQKFSQTQKVSRVEPLGSALNQMLLKSTRYSNKHLIIHFDARHSTNESTTFELQSLLSQNQLSNSFPFMASMVITHLALPSIPTSSNPSLPLNQILGYLEGSINYLTGLFRSTLHPRLYFHLSFLLCFDPLLNLSLILKLVHSFAYISSSNFFILFAFSSLSYLQATFETISYTSLSHLFFELESVIFNIDLSYLALIFQPFLAHFVQPNPPLVRWVGCMTESQSSPLNPENSSPS</sequence>
<name>A0A0L6UQY9_9BASI</name>
<dbReference type="EMBL" id="LAVV01009233">
    <property type="protein sequence ID" value="KNZ50953.1"/>
    <property type="molecule type" value="Genomic_DNA"/>
</dbReference>
<keyword evidence="1" id="KW-1133">Transmembrane helix</keyword>
<dbReference type="Proteomes" id="UP000037035">
    <property type="component" value="Unassembled WGS sequence"/>
</dbReference>
<dbReference type="AlphaFoldDB" id="A0A0L6UQY9"/>
<accession>A0A0L6UQY9</accession>
<reference evidence="2 3" key="1">
    <citation type="submission" date="2015-08" db="EMBL/GenBank/DDBJ databases">
        <title>Next Generation Sequencing and Analysis of the Genome of Puccinia sorghi L Schw, the Causal Agent of Maize Common Rust.</title>
        <authorList>
            <person name="Rochi L."/>
            <person name="Burguener G."/>
            <person name="Darino M."/>
            <person name="Turjanski A."/>
            <person name="Kreff E."/>
            <person name="Dieguez M.J."/>
            <person name="Sacco F."/>
        </authorList>
    </citation>
    <scope>NUCLEOTIDE SEQUENCE [LARGE SCALE GENOMIC DNA]</scope>
    <source>
        <strain evidence="2 3">RO10H11247</strain>
    </source>
</reference>
<keyword evidence="3" id="KW-1185">Reference proteome</keyword>
<protein>
    <submittedName>
        <fullName evidence="2">Uncharacterized protein</fullName>
    </submittedName>
</protein>
<keyword evidence="1" id="KW-0472">Membrane</keyword>
<evidence type="ECO:0000313" key="3">
    <source>
        <dbReference type="Proteomes" id="UP000037035"/>
    </source>
</evidence>
<dbReference type="VEuPathDB" id="FungiDB:VP01_4158g1"/>
<feature type="transmembrane region" description="Helical" evidence="1">
    <location>
        <begin position="299"/>
        <end position="319"/>
    </location>
</feature>
<evidence type="ECO:0000256" key="1">
    <source>
        <dbReference type="SAM" id="Phobius"/>
    </source>
</evidence>
<organism evidence="2 3">
    <name type="scientific">Puccinia sorghi</name>
    <dbReference type="NCBI Taxonomy" id="27349"/>
    <lineage>
        <taxon>Eukaryota</taxon>
        <taxon>Fungi</taxon>
        <taxon>Dikarya</taxon>
        <taxon>Basidiomycota</taxon>
        <taxon>Pucciniomycotina</taxon>
        <taxon>Pucciniomycetes</taxon>
        <taxon>Pucciniales</taxon>
        <taxon>Pucciniaceae</taxon>
        <taxon>Puccinia</taxon>
    </lineage>
</organism>
<feature type="transmembrane region" description="Helical" evidence="1">
    <location>
        <begin position="72"/>
        <end position="94"/>
    </location>
</feature>
<gene>
    <name evidence="2" type="ORF">VP01_4158g1</name>
</gene>
<evidence type="ECO:0000313" key="2">
    <source>
        <dbReference type="EMBL" id="KNZ50953.1"/>
    </source>
</evidence>
<keyword evidence="1" id="KW-0812">Transmembrane</keyword>